<dbReference type="Proteomes" id="UP000295351">
    <property type="component" value="Unassembled WGS sequence"/>
</dbReference>
<keyword evidence="2" id="KW-1185">Reference proteome</keyword>
<dbReference type="EMBL" id="SLVX01000031">
    <property type="protein sequence ID" value="TCN34938.1"/>
    <property type="molecule type" value="Genomic_DNA"/>
</dbReference>
<dbReference type="AlphaFoldDB" id="A0A4R2C3K1"/>
<name>A0A4R2C3K1_SHIGR</name>
<comment type="caution">
    <text evidence="1">The sequence shown here is derived from an EMBL/GenBank/DDBJ whole genome shotgun (WGS) entry which is preliminary data.</text>
</comment>
<proteinExistence type="predicted"/>
<evidence type="ECO:0000313" key="1">
    <source>
        <dbReference type="EMBL" id="TCN34938.1"/>
    </source>
</evidence>
<dbReference type="RefSeq" id="WP_133036680.1">
    <property type="nucleotide sequence ID" value="NZ_BAABEI010000012.1"/>
</dbReference>
<accession>A0A4R2C3K1</accession>
<reference evidence="1 2" key="1">
    <citation type="submission" date="2019-03" db="EMBL/GenBank/DDBJ databases">
        <title>Genomic Encyclopedia of Type Strains, Phase IV (KMG-IV): sequencing the most valuable type-strain genomes for metagenomic binning, comparative biology and taxonomic classification.</title>
        <authorList>
            <person name="Goeker M."/>
        </authorList>
    </citation>
    <scope>NUCLEOTIDE SEQUENCE [LARGE SCALE GENOMIC DNA]</scope>
    <source>
        <strain evidence="1 2">DSM 18401</strain>
    </source>
</reference>
<sequence>MEKPTSIYLLLATYWQRMDELTEAMTRTDATERETAEHAAALAAQIEAGERVRDAEAAIAAFVPKWRYEAKTKASFLAALADENHGTLDAEVTAGLLSSLADVVRWQDTAGRASA</sequence>
<organism evidence="1 2">
    <name type="scientific">Shinella granuli</name>
    <dbReference type="NCBI Taxonomy" id="323621"/>
    <lineage>
        <taxon>Bacteria</taxon>
        <taxon>Pseudomonadati</taxon>
        <taxon>Pseudomonadota</taxon>
        <taxon>Alphaproteobacteria</taxon>
        <taxon>Hyphomicrobiales</taxon>
        <taxon>Rhizobiaceae</taxon>
        <taxon>Shinella</taxon>
    </lineage>
</organism>
<protein>
    <submittedName>
        <fullName evidence="1">Uncharacterized protein</fullName>
    </submittedName>
</protein>
<gene>
    <name evidence="1" type="ORF">EV665_13117</name>
</gene>
<evidence type="ECO:0000313" key="2">
    <source>
        <dbReference type="Proteomes" id="UP000295351"/>
    </source>
</evidence>